<dbReference type="EMBL" id="PFVJ01000042">
    <property type="protein sequence ID" value="PJA89859.1"/>
    <property type="molecule type" value="Genomic_DNA"/>
</dbReference>
<dbReference type="InterPro" id="IPR043129">
    <property type="entry name" value="ATPase_NBD"/>
</dbReference>
<evidence type="ECO:0000313" key="2">
    <source>
        <dbReference type="Proteomes" id="UP000230843"/>
    </source>
</evidence>
<sequence length="373" mass="41839">MSLFGKGEEFSLGVDFGAGGIKIVELKKTKERPQLWTYGIASADLDIHVDQQKEEVENPEGKKEIKVKSVNIFANDPRIEEYGELLKGLCAQSKVNTKKAVASLPVSYIFHAVINLPKVDKKELEHHVYAKVKKMTPRPIEELQVSHQIIPPSSEDEKNKFMKVLVTAAPKDLVLFFTSIFQKAGLELTALETEAFALERALVGKDKSTSMIVDIGAERTNFFIADQGLPLTHRSIKFGGNYIDEFLMEKLGVSKEQVGQIKKDITLLPTEKIDNKMFESLIDPIVKEIQAGFDLFLHQMGNEEKRPDKVILTGGSAVFPPILNFIKRYFDVRVFVGDPWARIATQESLRPILDNIGPRMSVAIGLAMRDLEK</sequence>
<name>A0A2M7Z6W6_9BACT</name>
<evidence type="ECO:0008006" key="3">
    <source>
        <dbReference type="Google" id="ProtNLM"/>
    </source>
</evidence>
<gene>
    <name evidence="1" type="ORF">CO137_02000</name>
</gene>
<dbReference type="AlphaFoldDB" id="A0A2M7Z6W6"/>
<dbReference type="SUPFAM" id="SSF53067">
    <property type="entry name" value="Actin-like ATPase domain"/>
    <property type="match status" value="2"/>
</dbReference>
<dbReference type="Pfam" id="PF11104">
    <property type="entry name" value="PilM_2"/>
    <property type="match status" value="1"/>
</dbReference>
<dbReference type="Gene3D" id="3.30.1490.300">
    <property type="match status" value="1"/>
</dbReference>
<accession>A0A2M7Z6W6</accession>
<organism evidence="1 2">
    <name type="scientific">Candidatus Magasanikbacteria bacterium CG_4_9_14_3_um_filter_32_9</name>
    <dbReference type="NCBI Taxonomy" id="1974644"/>
    <lineage>
        <taxon>Bacteria</taxon>
        <taxon>Candidatus Magasanikiibacteriota</taxon>
    </lineage>
</organism>
<dbReference type="InterPro" id="IPR050696">
    <property type="entry name" value="FtsA/MreB"/>
</dbReference>
<dbReference type="Proteomes" id="UP000230843">
    <property type="component" value="Unassembled WGS sequence"/>
</dbReference>
<evidence type="ECO:0000313" key="1">
    <source>
        <dbReference type="EMBL" id="PJA89859.1"/>
    </source>
</evidence>
<comment type="caution">
    <text evidence="1">The sequence shown here is derived from an EMBL/GenBank/DDBJ whole genome shotgun (WGS) entry which is preliminary data.</text>
</comment>
<dbReference type="PIRSF" id="PIRSF019169">
    <property type="entry name" value="PilM"/>
    <property type="match status" value="1"/>
</dbReference>
<dbReference type="PANTHER" id="PTHR32432:SF3">
    <property type="entry name" value="ETHANOLAMINE UTILIZATION PROTEIN EUTJ"/>
    <property type="match status" value="1"/>
</dbReference>
<dbReference type="InterPro" id="IPR005883">
    <property type="entry name" value="PilM"/>
</dbReference>
<dbReference type="NCBIfam" id="TIGR01175">
    <property type="entry name" value="pilM"/>
    <property type="match status" value="1"/>
</dbReference>
<dbReference type="Gene3D" id="3.30.420.40">
    <property type="match status" value="2"/>
</dbReference>
<protein>
    <recommendedName>
        <fullName evidence="3">SHS2 domain-containing protein</fullName>
    </recommendedName>
</protein>
<dbReference type="CDD" id="cd24049">
    <property type="entry name" value="ASKHA_NBD_PilM"/>
    <property type="match status" value="1"/>
</dbReference>
<reference evidence="2" key="1">
    <citation type="submission" date="2017-09" db="EMBL/GenBank/DDBJ databases">
        <title>Depth-based differentiation of microbial function through sediment-hosted aquifers and enrichment of novel symbionts in the deep terrestrial subsurface.</title>
        <authorList>
            <person name="Probst A.J."/>
            <person name="Ladd B."/>
            <person name="Jarett J.K."/>
            <person name="Geller-Mcgrath D.E."/>
            <person name="Sieber C.M.K."/>
            <person name="Emerson J.B."/>
            <person name="Anantharaman K."/>
            <person name="Thomas B.C."/>
            <person name="Malmstrom R."/>
            <person name="Stieglmeier M."/>
            <person name="Klingl A."/>
            <person name="Woyke T."/>
            <person name="Ryan C.M."/>
            <person name="Banfield J.F."/>
        </authorList>
    </citation>
    <scope>NUCLEOTIDE SEQUENCE [LARGE SCALE GENOMIC DNA]</scope>
</reference>
<proteinExistence type="predicted"/>
<dbReference type="PANTHER" id="PTHR32432">
    <property type="entry name" value="CELL DIVISION PROTEIN FTSA-RELATED"/>
    <property type="match status" value="1"/>
</dbReference>